<keyword evidence="6" id="KW-1185">Reference proteome</keyword>
<organism evidence="5 6">
    <name type="scientific">Brachionus plicatilis</name>
    <name type="common">Marine rotifer</name>
    <name type="synonym">Brachionus muelleri</name>
    <dbReference type="NCBI Taxonomy" id="10195"/>
    <lineage>
        <taxon>Eukaryota</taxon>
        <taxon>Metazoa</taxon>
        <taxon>Spiralia</taxon>
        <taxon>Gnathifera</taxon>
        <taxon>Rotifera</taxon>
        <taxon>Eurotatoria</taxon>
        <taxon>Monogononta</taxon>
        <taxon>Pseudotrocha</taxon>
        <taxon>Ploima</taxon>
        <taxon>Brachionidae</taxon>
        <taxon>Brachionus</taxon>
    </lineage>
</organism>
<dbReference type="FunFam" id="1.20.1310.10:FF:000019">
    <property type="entry name" value="Cullin 1"/>
    <property type="match status" value="1"/>
</dbReference>
<comment type="caution">
    <text evidence="5">The sequence shown here is derived from an EMBL/GenBank/DDBJ whole genome shotgun (WGS) entry which is preliminary data.</text>
</comment>
<dbReference type="Pfam" id="PF00888">
    <property type="entry name" value="Cullin"/>
    <property type="match status" value="1"/>
</dbReference>
<dbReference type="OrthoDB" id="27073at2759"/>
<dbReference type="InterPro" id="IPR045093">
    <property type="entry name" value="Cullin"/>
</dbReference>
<dbReference type="FunFam" id="1.20.1310.10:FF:000023">
    <property type="entry name" value="cullin-1"/>
    <property type="match status" value="1"/>
</dbReference>
<dbReference type="InterPro" id="IPR016159">
    <property type="entry name" value="Cullin_repeat-like_dom_sf"/>
</dbReference>
<dbReference type="FunFam" id="1.20.1310.10:FF:000011">
    <property type="entry name" value="Cullin 1"/>
    <property type="match status" value="1"/>
</dbReference>
<evidence type="ECO:0000313" key="6">
    <source>
        <dbReference type="Proteomes" id="UP000276133"/>
    </source>
</evidence>
<dbReference type="AlphaFoldDB" id="A0A3M7SHI2"/>
<comment type="similarity">
    <text evidence="2">Belongs to the cullin family.</text>
</comment>
<dbReference type="InterPro" id="IPR001373">
    <property type="entry name" value="Cullin_N"/>
</dbReference>
<dbReference type="STRING" id="10195.A0A3M7SHI2"/>
<dbReference type="Proteomes" id="UP000276133">
    <property type="component" value="Unassembled WGS sequence"/>
</dbReference>
<dbReference type="PANTHER" id="PTHR11932">
    <property type="entry name" value="CULLIN"/>
    <property type="match status" value="1"/>
</dbReference>
<evidence type="ECO:0000256" key="2">
    <source>
        <dbReference type="ARBA" id="ARBA00006019"/>
    </source>
</evidence>
<gene>
    <name evidence="5" type="ORF">BpHYR1_030376</name>
</gene>
<comment type="pathway">
    <text evidence="1">Protein modification; protein ubiquitination.</text>
</comment>
<dbReference type="SUPFAM" id="SSF74788">
    <property type="entry name" value="Cullin repeat-like"/>
    <property type="match status" value="1"/>
</dbReference>
<protein>
    <submittedName>
        <fullName evidence="5">Cullin-1</fullName>
    </submittedName>
</protein>
<keyword evidence="3" id="KW-0833">Ubl conjugation pathway</keyword>
<proteinExistence type="inferred from homology"/>
<evidence type="ECO:0000256" key="1">
    <source>
        <dbReference type="ARBA" id="ARBA00004906"/>
    </source>
</evidence>
<evidence type="ECO:0000259" key="4">
    <source>
        <dbReference type="Pfam" id="PF00888"/>
    </source>
</evidence>
<dbReference type="GO" id="GO:0006511">
    <property type="term" value="P:ubiquitin-dependent protein catabolic process"/>
    <property type="evidence" value="ECO:0007669"/>
    <property type="project" value="InterPro"/>
</dbReference>
<reference evidence="5 6" key="1">
    <citation type="journal article" date="2018" name="Sci. Rep.">
        <title>Genomic signatures of local adaptation to the degree of environmental predictability in rotifers.</title>
        <authorList>
            <person name="Franch-Gras L."/>
            <person name="Hahn C."/>
            <person name="Garcia-Roger E.M."/>
            <person name="Carmona M.J."/>
            <person name="Serra M."/>
            <person name="Gomez A."/>
        </authorList>
    </citation>
    <scope>NUCLEOTIDE SEQUENCE [LARGE SCALE GENOMIC DNA]</scope>
    <source>
        <strain evidence="5">HYR1</strain>
    </source>
</reference>
<dbReference type="EMBL" id="REGN01001359">
    <property type="protein sequence ID" value="RNA35221.1"/>
    <property type="molecule type" value="Genomic_DNA"/>
</dbReference>
<dbReference type="GO" id="GO:0031625">
    <property type="term" value="F:ubiquitin protein ligase binding"/>
    <property type="evidence" value="ECO:0007669"/>
    <property type="project" value="InterPro"/>
</dbReference>
<dbReference type="Gene3D" id="1.20.1310.10">
    <property type="entry name" value="Cullin Repeats"/>
    <property type="match status" value="3"/>
</dbReference>
<feature type="domain" description="Cullin N-terminal" evidence="4">
    <location>
        <begin position="37"/>
        <end position="419"/>
    </location>
</feature>
<evidence type="ECO:0000256" key="3">
    <source>
        <dbReference type="ARBA" id="ARBA00022786"/>
    </source>
</evidence>
<sequence>MSNNRILSTHVSNIVNSSSSNTNQTGVKAPASLNEIWQEIQLGIESVYQQQTMTKNRYMTLYTHVYNHCTSTNPKSNLELPARNKKNPMSSSEGAQIIGSDLYRKLQEFLENYLEKLKKSGTDLIDEEVLKFFCKKWEEYQFSSKVLDGFCTYLNRHWVKRENDSGHNNVYEIYNLALVTWRLIFFRHFANKVTNAVLKLVERERNGEPINSRLISGVAECYVALGLSEIESKQSDQQKLAIYREYLENPFIDDTERFYSRESSEFLRQNSITEYMKKVEQRLEEEKKRIRLYLNESTESILLNKCEEVLIKKHLDLFYSEFESLLVSGKNEDLARMYDLVSKVADGLNELKRLLENFIYNQGMEAIEKCCDTALNDPKVYVQTILEVHKKYDLLVLGSFHNDKGFVAALDKACGKFINVN</sequence>
<accession>A0A3M7SHI2</accession>
<feature type="non-terminal residue" evidence="5">
    <location>
        <position position="421"/>
    </location>
</feature>
<name>A0A3M7SHI2_BRAPC</name>
<evidence type="ECO:0000313" key="5">
    <source>
        <dbReference type="EMBL" id="RNA35221.1"/>
    </source>
</evidence>